<comment type="caution">
    <text evidence="1">The sequence shown here is derived from an EMBL/GenBank/DDBJ whole genome shotgun (WGS) entry which is preliminary data.</text>
</comment>
<evidence type="ECO:0000313" key="2">
    <source>
        <dbReference type="Proteomes" id="UP001597011"/>
    </source>
</evidence>
<accession>A0ABW3BWU5</accession>
<dbReference type="EMBL" id="JBHTIB010000040">
    <property type="protein sequence ID" value="MFD0837490.1"/>
    <property type="molecule type" value="Genomic_DNA"/>
</dbReference>
<dbReference type="RefSeq" id="WP_379944198.1">
    <property type="nucleotide sequence ID" value="NZ_JBHTIB010000040.1"/>
</dbReference>
<protein>
    <recommendedName>
        <fullName evidence="3">Outer membrane protein beta-barrel domain-containing protein</fullName>
    </recommendedName>
</protein>
<keyword evidence="2" id="KW-1185">Reference proteome</keyword>
<name>A0ABW3BWU5_9FLAO</name>
<proteinExistence type="predicted"/>
<dbReference type="Proteomes" id="UP001597011">
    <property type="component" value="Unassembled WGS sequence"/>
</dbReference>
<gene>
    <name evidence="1" type="ORF">ACFQ0I_17060</name>
</gene>
<evidence type="ECO:0000313" key="1">
    <source>
        <dbReference type="EMBL" id="MFD0837490.1"/>
    </source>
</evidence>
<organism evidence="1 2">
    <name type="scientific">Mariniflexile aquimaris</name>
    <dbReference type="NCBI Taxonomy" id="881009"/>
    <lineage>
        <taxon>Bacteria</taxon>
        <taxon>Pseudomonadati</taxon>
        <taxon>Bacteroidota</taxon>
        <taxon>Flavobacteriia</taxon>
        <taxon>Flavobacteriales</taxon>
        <taxon>Flavobacteriaceae</taxon>
        <taxon>Mariniflexile</taxon>
    </lineage>
</organism>
<evidence type="ECO:0008006" key="3">
    <source>
        <dbReference type="Google" id="ProtNLM"/>
    </source>
</evidence>
<reference evidence="2" key="1">
    <citation type="journal article" date="2019" name="Int. J. Syst. Evol. Microbiol.">
        <title>The Global Catalogue of Microorganisms (GCM) 10K type strain sequencing project: providing services to taxonomists for standard genome sequencing and annotation.</title>
        <authorList>
            <consortium name="The Broad Institute Genomics Platform"/>
            <consortium name="The Broad Institute Genome Sequencing Center for Infectious Disease"/>
            <person name="Wu L."/>
            <person name="Ma J."/>
        </authorList>
    </citation>
    <scope>NUCLEOTIDE SEQUENCE [LARGE SCALE GENOMIC DNA]</scope>
    <source>
        <strain evidence="2">CCUG 60529</strain>
    </source>
</reference>
<sequence>MGITPDYKNEKRIKIEKGIFIGASMTSLKFDDHKLLPYLNSKYKSSTDISFGVYLELFLNKNKGWSLYNEIQYYSYKSSNHYEDIENENIFTTINTKISHSFIKLNNLARFGFSMANQPLYFNLGMTNGWVITEENYRRIESNVFSVQTVSNGLAIPDVKNHEFGIIMGLGTKFNKLSFEVRYEITDGVSEDSANSKLNKLYFLVGYRL</sequence>